<evidence type="ECO:0000313" key="2">
    <source>
        <dbReference type="Proteomes" id="UP000184048"/>
    </source>
</evidence>
<dbReference type="EMBL" id="FQUU01000029">
    <property type="protein sequence ID" value="SHG00934.1"/>
    <property type="molecule type" value="Genomic_DNA"/>
</dbReference>
<protein>
    <submittedName>
        <fullName evidence="1">Uncharacterized protein</fullName>
    </submittedName>
</protein>
<dbReference type="OrthoDB" id="9870752at2"/>
<sequence length="70" mass="8169">MTHLFEPFTPELFKQMTGMNAQENEAIYLRWVNSQINYANYQNMRDMNNSLREIIALLKEGAMVNAKNNG</sequence>
<gene>
    <name evidence="1" type="ORF">SAMN02745131_04103</name>
</gene>
<proteinExistence type="predicted"/>
<keyword evidence="2" id="KW-1185">Reference proteome</keyword>
<dbReference type="STRING" id="1121884.SAMN02745131_04103"/>
<dbReference type="RefSeq" id="WP_072837212.1">
    <property type="nucleotide sequence ID" value="NZ_FQUU01000029.1"/>
</dbReference>
<accession>A0A1M5GB41</accession>
<reference evidence="1 2" key="1">
    <citation type="submission" date="2016-11" db="EMBL/GenBank/DDBJ databases">
        <authorList>
            <person name="Jaros S."/>
            <person name="Januszkiewicz K."/>
            <person name="Wedrychowicz H."/>
        </authorList>
    </citation>
    <scope>NUCLEOTIDE SEQUENCE [LARGE SCALE GENOMIC DNA]</scope>
    <source>
        <strain evidence="1 2">DSM 18119</strain>
    </source>
</reference>
<organism evidence="1 2">
    <name type="scientific">Flavisolibacter ginsengisoli DSM 18119</name>
    <dbReference type="NCBI Taxonomy" id="1121884"/>
    <lineage>
        <taxon>Bacteria</taxon>
        <taxon>Pseudomonadati</taxon>
        <taxon>Bacteroidota</taxon>
        <taxon>Chitinophagia</taxon>
        <taxon>Chitinophagales</taxon>
        <taxon>Chitinophagaceae</taxon>
        <taxon>Flavisolibacter</taxon>
    </lineage>
</organism>
<dbReference type="AlphaFoldDB" id="A0A1M5GB41"/>
<dbReference type="Proteomes" id="UP000184048">
    <property type="component" value="Unassembled WGS sequence"/>
</dbReference>
<evidence type="ECO:0000313" key="1">
    <source>
        <dbReference type="EMBL" id="SHG00934.1"/>
    </source>
</evidence>
<name>A0A1M5GB41_9BACT</name>